<comment type="catalytic activity">
    <reaction evidence="1 5">
        <text>Hydrolysis of terminal, non-reducing alpha-D-galactose residues in alpha-D-galactosides, including galactose oligosaccharides, galactomannans and galactolipids.</text>
        <dbReference type="EC" id="3.2.1.22"/>
    </reaction>
</comment>
<evidence type="ECO:0000256" key="3">
    <source>
        <dbReference type="ARBA" id="ARBA00022801"/>
    </source>
</evidence>
<dbReference type="InterPro" id="IPR013780">
    <property type="entry name" value="Glyco_hydro_b"/>
</dbReference>
<dbReference type="AlphaFoldDB" id="A0A851GFE9"/>
<keyword evidence="11" id="KW-1185">Reference proteome</keyword>
<evidence type="ECO:0000259" key="8">
    <source>
        <dbReference type="Pfam" id="PF16874"/>
    </source>
</evidence>
<dbReference type="PANTHER" id="PTHR43053:SF3">
    <property type="entry name" value="ALPHA-GALACTOSIDASE C-RELATED"/>
    <property type="match status" value="1"/>
</dbReference>
<feature type="signal peptide" evidence="7">
    <location>
        <begin position="1"/>
        <end position="23"/>
    </location>
</feature>
<dbReference type="GO" id="GO:0016052">
    <property type="term" value="P:carbohydrate catabolic process"/>
    <property type="evidence" value="ECO:0007669"/>
    <property type="project" value="InterPro"/>
</dbReference>
<dbReference type="RefSeq" id="WP_178932179.1">
    <property type="nucleotide sequence ID" value="NZ_JACBAZ010000003.1"/>
</dbReference>
<dbReference type="CDD" id="cd14791">
    <property type="entry name" value="GH36"/>
    <property type="match status" value="1"/>
</dbReference>
<keyword evidence="3 5" id="KW-0378">Hydrolase</keyword>
<feature type="chain" id="PRO_5033035917" description="Alpha-galactosidase" evidence="7">
    <location>
        <begin position="24"/>
        <end position="725"/>
    </location>
</feature>
<dbReference type="InterPro" id="IPR038417">
    <property type="entry name" value="Alpga-gal_N_sf"/>
</dbReference>
<dbReference type="Pfam" id="PF02065">
    <property type="entry name" value="Melibiase"/>
    <property type="match status" value="1"/>
</dbReference>
<evidence type="ECO:0000313" key="11">
    <source>
        <dbReference type="Proteomes" id="UP000557872"/>
    </source>
</evidence>
<dbReference type="PRINTS" id="PR00743">
    <property type="entry name" value="GLHYDRLASE36"/>
</dbReference>
<dbReference type="Gene3D" id="3.20.20.70">
    <property type="entry name" value="Aldolase class I"/>
    <property type="match status" value="1"/>
</dbReference>
<dbReference type="Gene3D" id="2.70.98.60">
    <property type="entry name" value="alpha-galactosidase from lactobacil brevis"/>
    <property type="match status" value="1"/>
</dbReference>
<dbReference type="EC" id="3.2.1.22" evidence="2 5"/>
<evidence type="ECO:0000256" key="6">
    <source>
        <dbReference type="PIRSR" id="PIRSR005536-1"/>
    </source>
</evidence>
<dbReference type="SUPFAM" id="SSF51445">
    <property type="entry name" value="(Trans)glycosidases"/>
    <property type="match status" value="1"/>
</dbReference>
<evidence type="ECO:0000313" key="10">
    <source>
        <dbReference type="EMBL" id="NWK55632.1"/>
    </source>
</evidence>
<name>A0A851GFE9_9BACT</name>
<protein>
    <recommendedName>
        <fullName evidence="2 5">Alpha-galactosidase</fullName>
        <ecNumber evidence="2 5">3.2.1.22</ecNumber>
    </recommendedName>
</protein>
<dbReference type="Pfam" id="PF16875">
    <property type="entry name" value="Glyco_hydro_36N"/>
    <property type="match status" value="1"/>
</dbReference>
<keyword evidence="7" id="KW-0732">Signal</keyword>
<dbReference type="GO" id="GO:0004557">
    <property type="term" value="F:alpha-galactosidase activity"/>
    <property type="evidence" value="ECO:0007669"/>
    <property type="project" value="UniProtKB-UniRule"/>
</dbReference>
<dbReference type="InterPro" id="IPR017853">
    <property type="entry name" value="GH"/>
</dbReference>
<feature type="active site" description="Proton donor" evidence="6">
    <location>
        <position position="535"/>
    </location>
</feature>
<evidence type="ECO:0000256" key="1">
    <source>
        <dbReference type="ARBA" id="ARBA00001255"/>
    </source>
</evidence>
<dbReference type="InterPro" id="IPR031704">
    <property type="entry name" value="Glyco_hydro_36_N"/>
</dbReference>
<dbReference type="InterPro" id="IPR002252">
    <property type="entry name" value="Glyco_hydro_36"/>
</dbReference>
<dbReference type="InterPro" id="IPR013785">
    <property type="entry name" value="Aldolase_TIM"/>
</dbReference>
<organism evidence="10 11">
    <name type="scientific">Oceaniferula marina</name>
    <dbReference type="NCBI Taxonomy" id="2748318"/>
    <lineage>
        <taxon>Bacteria</taxon>
        <taxon>Pseudomonadati</taxon>
        <taxon>Verrucomicrobiota</taxon>
        <taxon>Verrucomicrobiia</taxon>
        <taxon>Verrucomicrobiales</taxon>
        <taxon>Verrucomicrobiaceae</taxon>
        <taxon>Oceaniferula</taxon>
    </lineage>
</organism>
<accession>A0A851GFE9</accession>
<evidence type="ECO:0000256" key="4">
    <source>
        <dbReference type="ARBA" id="ARBA00023295"/>
    </source>
</evidence>
<comment type="caution">
    <text evidence="10">The sequence shown here is derived from an EMBL/GenBank/DDBJ whole genome shotgun (WGS) entry which is preliminary data.</text>
</comment>
<feature type="domain" description="Glycosyl hydrolase family 36 N-terminal" evidence="9">
    <location>
        <begin position="83"/>
        <end position="266"/>
    </location>
</feature>
<feature type="active site" description="Nucleophile" evidence="6">
    <location>
        <position position="465"/>
    </location>
</feature>
<dbReference type="Pfam" id="PF16874">
    <property type="entry name" value="Glyco_hydro_36C"/>
    <property type="match status" value="1"/>
</dbReference>
<evidence type="ECO:0000256" key="7">
    <source>
        <dbReference type="SAM" id="SignalP"/>
    </source>
</evidence>
<dbReference type="FunFam" id="3.20.20.70:FF:000118">
    <property type="entry name" value="Alpha-galactosidase"/>
    <property type="match status" value="1"/>
</dbReference>
<evidence type="ECO:0000256" key="2">
    <source>
        <dbReference type="ARBA" id="ARBA00012755"/>
    </source>
</evidence>
<evidence type="ECO:0000259" key="9">
    <source>
        <dbReference type="Pfam" id="PF16875"/>
    </source>
</evidence>
<keyword evidence="4 5" id="KW-0326">Glycosidase</keyword>
<reference evidence="10 11" key="1">
    <citation type="submission" date="2020-07" db="EMBL/GenBank/DDBJ databases">
        <title>Roseicoccus Jingziensis gen. nov., sp. nov., isolated from coastal seawater.</title>
        <authorList>
            <person name="Feng X."/>
        </authorList>
    </citation>
    <scope>NUCLEOTIDE SEQUENCE [LARGE SCALE GENOMIC DNA]</scope>
    <source>
        <strain evidence="10 11">N1E253</strain>
    </source>
</reference>
<dbReference type="PIRSF" id="PIRSF005536">
    <property type="entry name" value="Agal"/>
    <property type="match status" value="1"/>
</dbReference>
<comment type="similarity">
    <text evidence="5">Belongs to the glycosyl hydrolase.</text>
</comment>
<dbReference type="Proteomes" id="UP000557872">
    <property type="component" value="Unassembled WGS sequence"/>
</dbReference>
<dbReference type="InterPro" id="IPR050985">
    <property type="entry name" value="Alpha-glycosidase_related"/>
</dbReference>
<dbReference type="InterPro" id="IPR031705">
    <property type="entry name" value="Glyco_hydro_36_C"/>
</dbReference>
<dbReference type="EMBL" id="JACBAZ010000003">
    <property type="protein sequence ID" value="NWK55632.1"/>
    <property type="molecule type" value="Genomic_DNA"/>
</dbReference>
<evidence type="ECO:0000256" key="5">
    <source>
        <dbReference type="PIRNR" id="PIRNR005536"/>
    </source>
</evidence>
<dbReference type="PANTHER" id="PTHR43053">
    <property type="entry name" value="GLYCOSIDASE FAMILY 31"/>
    <property type="match status" value="1"/>
</dbReference>
<feature type="domain" description="Glycosyl hydrolase family 36 C-terminal" evidence="8">
    <location>
        <begin position="632"/>
        <end position="721"/>
    </location>
</feature>
<dbReference type="Gene3D" id="2.60.40.1180">
    <property type="entry name" value="Golgi alpha-mannosidase II"/>
    <property type="match status" value="1"/>
</dbReference>
<sequence>MKQQWIRVVGVMALGLCLNIANADEAIKIETQNYQFAYRVDKGRKIHLDFVGSTDGKWKSPLGGPLFSPTPCHLGNGPRYLSPLSVITSNGSNGLELSYQSHTLTESKPGVQYLKVVLKDSIHPITVELHQKAYRDENTFEQWLVLKNDMEASVQVPRLDSLYFRGNAKRGIHLEWYGSNEYHTAGEPFREKLNMGIRVLESRDGIRHKSGPIPAFVLGFGAAPDETKVPCMIAALEWPGSSKFSFEINERIELEASIGVNQSQPPVVEPGKSTASPHVIYSLSQAGMGAASRNLHQFARKHFLPGGDRLRPVDNNSWEGCKMNVTEDAIIQMMKDSAELGIELYVLDDGWFGNGSEARVRAGYGLGDWEFNEKRFPNGLTNIMKEAKKLDIEFGIWFEPEMVSPKSKLYKNKPEWVMKNPGRHLAAQRRQYVLDVANPEVQDHMFKVVNDVLSSYPDIRYVKWDANSNINNPYSPYLGAKNQGNMINAYNYGYLSVMKRLVEAHPKVDFMACGAGGGRANFGAMRYGHTFWPSDFTDPRYRLHAQWNFSSFMPPLAITGHVTHAGGGKVTPKFRFDVSMMGQLGMEVDTRKSSPDYLAAARTGIAAYKEIRAVVQQGNQYRHAHPKDSPTPSLNYVSQDQKQALILAFQTDPIKQPKPFNAPVSGLDEQSVYTVYEINLPDGDQGPRLAKGVNISQSGAAWMKSGVPLVFTRQWDSASIRFIKE</sequence>
<proteinExistence type="inferred from homology"/>
<gene>
    <name evidence="10" type="ORF">HW115_08415</name>
</gene>